<keyword evidence="6" id="KW-1185">Reference proteome</keyword>
<comment type="caution">
    <text evidence="5">The sequence shown here is derived from an EMBL/GenBank/DDBJ whole genome shotgun (WGS) entry which is preliminary data.</text>
</comment>
<dbReference type="InterPro" id="IPR000571">
    <property type="entry name" value="Znf_CCCH"/>
</dbReference>
<evidence type="ECO:0000256" key="2">
    <source>
        <dbReference type="SAM" id="MobiDB-lite"/>
    </source>
</evidence>
<evidence type="ECO:0000256" key="1">
    <source>
        <dbReference type="PROSITE-ProRule" id="PRU00723"/>
    </source>
</evidence>
<keyword evidence="1" id="KW-0479">Metal-binding</keyword>
<evidence type="ECO:0000313" key="5">
    <source>
        <dbReference type="EMBL" id="GMH79653.1"/>
    </source>
</evidence>
<dbReference type="SUPFAM" id="SSF53335">
    <property type="entry name" value="S-adenosyl-L-methionine-dependent methyltransferases"/>
    <property type="match status" value="1"/>
</dbReference>
<dbReference type="Proteomes" id="UP001165122">
    <property type="component" value="Unassembled WGS sequence"/>
</dbReference>
<dbReference type="PROSITE" id="PS50158">
    <property type="entry name" value="ZF_CCHC"/>
    <property type="match status" value="1"/>
</dbReference>
<dbReference type="InterPro" id="IPR029063">
    <property type="entry name" value="SAM-dependent_MTases_sf"/>
</dbReference>
<dbReference type="GO" id="GO:0008270">
    <property type="term" value="F:zinc ion binding"/>
    <property type="evidence" value="ECO:0007669"/>
    <property type="project" value="UniProtKB-KW"/>
</dbReference>
<dbReference type="OrthoDB" id="542683at2759"/>
<evidence type="ECO:0000259" key="3">
    <source>
        <dbReference type="PROSITE" id="PS50103"/>
    </source>
</evidence>
<feature type="zinc finger region" description="C3H1-type" evidence="1">
    <location>
        <begin position="229"/>
        <end position="256"/>
    </location>
</feature>
<keyword evidence="1" id="KW-0862">Zinc</keyword>
<proteinExistence type="predicted"/>
<gene>
    <name evidence="5" type="ORF">TrLO_g1227</name>
</gene>
<dbReference type="GO" id="GO:0003676">
    <property type="term" value="F:nucleic acid binding"/>
    <property type="evidence" value="ECO:0007669"/>
    <property type="project" value="InterPro"/>
</dbReference>
<dbReference type="Pfam" id="PF00098">
    <property type="entry name" value="zf-CCHC"/>
    <property type="match status" value="1"/>
</dbReference>
<feature type="domain" description="C3H1-type" evidence="3">
    <location>
        <begin position="229"/>
        <end position="256"/>
    </location>
</feature>
<evidence type="ECO:0008006" key="7">
    <source>
        <dbReference type="Google" id="ProtNLM"/>
    </source>
</evidence>
<dbReference type="PROSITE" id="PS50103">
    <property type="entry name" value="ZF_C3H1"/>
    <property type="match status" value="1"/>
</dbReference>
<keyword evidence="1" id="KW-0863">Zinc-finger</keyword>
<sequence length="270" mass="30427">MTWILHSKNTPPRHASHDQEERSSRLLEENDGDQVLITNPSVVIVPETDNFRYLASYVSSFPNVIELGPSTGETTNIILNNPATRNYVGCEVGKDMLKILNSKFISDPIQTNSQLQQVRFKEINTVDNPHLLVQVFNLLKEGAPERAKPILPSSLAFVVDIGGSEPANKLLPLIFQITKKVSPGLILVKCRELYWQLSGLDGEISPPTPPQKHNKRLHPLKQPLRLCPTSGIAICRFWNYNDDCKKENCEFVHDVCHFCGQQGHRARECI</sequence>
<dbReference type="EMBL" id="BRXW01000921">
    <property type="protein sequence ID" value="GMH79653.1"/>
    <property type="molecule type" value="Genomic_DNA"/>
</dbReference>
<organism evidence="5 6">
    <name type="scientific">Triparma laevis f. longispina</name>
    <dbReference type="NCBI Taxonomy" id="1714387"/>
    <lineage>
        <taxon>Eukaryota</taxon>
        <taxon>Sar</taxon>
        <taxon>Stramenopiles</taxon>
        <taxon>Ochrophyta</taxon>
        <taxon>Bolidophyceae</taxon>
        <taxon>Parmales</taxon>
        <taxon>Triparmaceae</taxon>
        <taxon>Triparma</taxon>
    </lineage>
</organism>
<name>A0A9W7EI04_9STRA</name>
<dbReference type="InterPro" id="IPR001878">
    <property type="entry name" value="Znf_CCHC"/>
</dbReference>
<evidence type="ECO:0000313" key="6">
    <source>
        <dbReference type="Proteomes" id="UP001165122"/>
    </source>
</evidence>
<protein>
    <recommendedName>
        <fullName evidence="7">CCHC-type domain-containing protein</fullName>
    </recommendedName>
</protein>
<accession>A0A9W7EI04</accession>
<reference evidence="6" key="1">
    <citation type="journal article" date="2023" name="Commun. Biol.">
        <title>Genome analysis of Parmales, the sister group of diatoms, reveals the evolutionary specialization of diatoms from phago-mixotrophs to photoautotrophs.</title>
        <authorList>
            <person name="Ban H."/>
            <person name="Sato S."/>
            <person name="Yoshikawa S."/>
            <person name="Yamada K."/>
            <person name="Nakamura Y."/>
            <person name="Ichinomiya M."/>
            <person name="Sato N."/>
            <person name="Blanc-Mathieu R."/>
            <person name="Endo H."/>
            <person name="Kuwata A."/>
            <person name="Ogata H."/>
        </authorList>
    </citation>
    <scope>NUCLEOTIDE SEQUENCE [LARGE SCALE GENOMIC DNA]</scope>
    <source>
        <strain evidence="6">NIES 3700</strain>
    </source>
</reference>
<dbReference type="AlphaFoldDB" id="A0A9W7EI04"/>
<feature type="compositionally biased region" description="Basic and acidic residues" evidence="2">
    <location>
        <begin position="15"/>
        <end position="28"/>
    </location>
</feature>
<feature type="region of interest" description="Disordered" evidence="2">
    <location>
        <begin position="1"/>
        <end position="31"/>
    </location>
</feature>
<feature type="domain" description="CCHC-type" evidence="4">
    <location>
        <begin position="256"/>
        <end position="269"/>
    </location>
</feature>
<evidence type="ECO:0000259" key="4">
    <source>
        <dbReference type="PROSITE" id="PS50158"/>
    </source>
</evidence>